<keyword evidence="2" id="KW-0472">Membrane</keyword>
<feature type="transmembrane region" description="Helical" evidence="2">
    <location>
        <begin position="435"/>
        <end position="458"/>
    </location>
</feature>
<name>A0A481Z471_9VIRU</name>
<dbReference type="InterPro" id="IPR008972">
    <property type="entry name" value="Cupredoxin"/>
</dbReference>
<evidence type="ECO:0000256" key="1">
    <source>
        <dbReference type="SAM" id="MobiDB-lite"/>
    </source>
</evidence>
<evidence type="ECO:0000313" key="3">
    <source>
        <dbReference type="EMBL" id="QBK90708.1"/>
    </source>
</evidence>
<accession>A0A481Z471</accession>
<protein>
    <recommendedName>
        <fullName evidence="4">Transmembrane protein</fullName>
    </recommendedName>
</protein>
<proteinExistence type="predicted"/>
<reference evidence="3" key="1">
    <citation type="journal article" date="2019" name="MBio">
        <title>Virus Genomes from Deep Sea Sediments Expand the Ocean Megavirome and Support Independent Origins of Viral Gigantism.</title>
        <authorList>
            <person name="Backstrom D."/>
            <person name="Yutin N."/>
            <person name="Jorgensen S.L."/>
            <person name="Dharamshi J."/>
            <person name="Homa F."/>
            <person name="Zaremba-Niedwiedzka K."/>
            <person name="Spang A."/>
            <person name="Wolf Y.I."/>
            <person name="Koonin E.V."/>
            <person name="Ettema T.J."/>
        </authorList>
    </citation>
    <scope>NUCLEOTIDE SEQUENCE</scope>
</reference>
<sequence length="554" mass="58581">MAEVNPYVNTEGRTLTVYTQNGGNWSTSRLPSGMQASLTQDGSARNIWDSEAKTVKTSNRISGMAGWVLPSPTNAGDINFVNAIIINNSNIDHTIANNLVAMAGRTIAATLPLGVITLGSSVIVTNTVLSVNLAATNQSNPFQVLPLPDQIVTIGSGGLISISSLVLSRIPVTSLSIHNCFTNTLLIRVRPCDGALAQNFGQIQPNQTIRLSVYSTHQIFLESGDGRVVSGFFDVPTSSVSQTIFFRTNGAVSNISCSGDPIPPIPPTPPGPTPPPPVPPLPPVKTFQQTWNTEIFPKNGTGACAGDTISAVSTSTTSTIPIRVNDTVQFVSSDGQSHNLVQTGPPPNWIPLSNQTFPGLPFPASTSFKQSITFTTAGCFFFISQPQSTRMRLRISITDTNGNGGCTTACPGIPDTGITPIVVVPTDDQSFLERWWWAILLCIIVIIIIIILLIWAFWPKGTTTTVVKTDTVAQQGTVIAQPALFAQPGIIAQPALIPNADFGPTGAKLVSAPPGYGLSPTNVALQPQVFSSAQPQVFSSAQPQVYGSTPQPLT</sequence>
<evidence type="ECO:0008006" key="4">
    <source>
        <dbReference type="Google" id="ProtNLM"/>
    </source>
</evidence>
<dbReference type="EMBL" id="MK500498">
    <property type="protein sequence ID" value="QBK90708.1"/>
    <property type="molecule type" value="Genomic_DNA"/>
</dbReference>
<keyword evidence="2" id="KW-1133">Transmembrane helix</keyword>
<keyword evidence="2" id="KW-0812">Transmembrane</keyword>
<dbReference type="SUPFAM" id="SSF49503">
    <property type="entry name" value="Cupredoxins"/>
    <property type="match status" value="1"/>
</dbReference>
<feature type="region of interest" description="Disordered" evidence="1">
    <location>
        <begin position="258"/>
        <end position="277"/>
    </location>
</feature>
<feature type="compositionally biased region" description="Pro residues" evidence="1">
    <location>
        <begin position="261"/>
        <end position="277"/>
    </location>
</feature>
<dbReference type="Gene3D" id="2.60.40.420">
    <property type="entry name" value="Cupredoxins - blue copper proteins"/>
    <property type="match status" value="1"/>
</dbReference>
<evidence type="ECO:0000256" key="2">
    <source>
        <dbReference type="SAM" id="Phobius"/>
    </source>
</evidence>
<gene>
    <name evidence="3" type="ORF">LCPAC201_00090</name>
</gene>
<organism evidence="3">
    <name type="scientific">Pithovirus LCPAC201</name>
    <dbReference type="NCBI Taxonomy" id="2506591"/>
    <lineage>
        <taxon>Viruses</taxon>
        <taxon>Pithoviruses</taxon>
    </lineage>
</organism>